<dbReference type="EMBL" id="CP093365">
    <property type="protein sequence ID" value="UQS83198.1"/>
    <property type="molecule type" value="Genomic_DNA"/>
</dbReference>
<dbReference type="InterPro" id="IPR023198">
    <property type="entry name" value="PGP-like_dom2"/>
</dbReference>
<keyword evidence="2" id="KW-1185">Reference proteome</keyword>
<dbReference type="InterPro" id="IPR036412">
    <property type="entry name" value="HAD-like_sf"/>
</dbReference>
<dbReference type="NCBIfam" id="TIGR01549">
    <property type="entry name" value="HAD-SF-IA-v1"/>
    <property type="match status" value="1"/>
</dbReference>
<gene>
    <name evidence="1" type="ORF">MOO47_05270</name>
</gene>
<reference evidence="1 2" key="1">
    <citation type="journal article" date="2022" name="Int. J. Syst. Evol. Microbiol.">
        <title>Apilactobacillus apisilvae sp. nov., Nicolia spurrieriana gen. nov. sp. nov., Bombilactobacillus folatiphilus sp. nov. and Bombilactobacillus thymidiniphilus sp. nov., four new lactic acid bacterial isolates from stingless bees Tetragonula carbonaria and Austroplebeia australis.</title>
        <authorList>
            <person name="Oliphant S.A."/>
            <person name="Watson-Haigh N.S."/>
            <person name="Sumby K.M."/>
            <person name="Gardner J."/>
            <person name="Groom S."/>
            <person name="Jiranek V."/>
        </authorList>
    </citation>
    <scope>NUCLEOTIDE SEQUENCE [LARGE SCALE GENOMIC DNA]</scope>
    <source>
        <strain evidence="1 2">SG4_A1</strain>
    </source>
</reference>
<dbReference type="InterPro" id="IPR006439">
    <property type="entry name" value="HAD-SF_hydro_IA"/>
</dbReference>
<dbReference type="PANTHER" id="PTHR43434">
    <property type="entry name" value="PHOSPHOGLYCOLATE PHOSPHATASE"/>
    <property type="match status" value="1"/>
</dbReference>
<dbReference type="Pfam" id="PF13419">
    <property type="entry name" value="HAD_2"/>
    <property type="match status" value="1"/>
</dbReference>
<dbReference type="GO" id="GO:0016787">
    <property type="term" value="F:hydrolase activity"/>
    <property type="evidence" value="ECO:0007669"/>
    <property type="project" value="UniProtKB-KW"/>
</dbReference>
<dbReference type="Gene3D" id="1.10.150.240">
    <property type="entry name" value="Putative phosphatase, domain 2"/>
    <property type="match status" value="1"/>
</dbReference>
<dbReference type="PANTHER" id="PTHR43434:SF26">
    <property type="entry name" value="PYROPHOSPHATASE PPAX"/>
    <property type="match status" value="1"/>
</dbReference>
<dbReference type="SFLD" id="SFLDS00003">
    <property type="entry name" value="Haloacid_Dehalogenase"/>
    <property type="match status" value="1"/>
</dbReference>
<protein>
    <submittedName>
        <fullName evidence="1">HAD family hydrolase</fullName>
    </submittedName>
</protein>
<dbReference type="SUPFAM" id="SSF56784">
    <property type="entry name" value="HAD-like"/>
    <property type="match status" value="1"/>
</dbReference>
<dbReference type="Gene3D" id="3.40.50.1000">
    <property type="entry name" value="HAD superfamily/HAD-like"/>
    <property type="match status" value="1"/>
</dbReference>
<dbReference type="InterPro" id="IPR050155">
    <property type="entry name" value="HAD-like_hydrolase_sf"/>
</dbReference>
<sequence length="220" mass="24313">MITISFTKGMILMIKNIIFDVDGTLLETKEVGLLALQKTLKDDYQIDKTIAELEFAFSSTAKQVFNGFNIPEEQHATAAQSVMKNAFEFINEVQTFDGIPELLAQLKARQINLIIVTSEDQQEFKAIFQQTAINSFFNQAVTADQVDNPKPDPEPTKKALQLLQANSSETLFIGDSRSDIGSAHGANVAFGLAGWGANEKDDFSDAEYLFQQPADVLKVL</sequence>
<dbReference type="InterPro" id="IPR041492">
    <property type="entry name" value="HAD_2"/>
</dbReference>
<dbReference type="RefSeq" id="WP_249512424.1">
    <property type="nucleotide sequence ID" value="NZ_CP093365.1"/>
</dbReference>
<proteinExistence type="predicted"/>
<evidence type="ECO:0000313" key="2">
    <source>
        <dbReference type="Proteomes" id="UP000831947"/>
    </source>
</evidence>
<keyword evidence="1" id="KW-0378">Hydrolase</keyword>
<dbReference type="InterPro" id="IPR023214">
    <property type="entry name" value="HAD_sf"/>
</dbReference>
<evidence type="ECO:0000313" key="1">
    <source>
        <dbReference type="EMBL" id="UQS83198.1"/>
    </source>
</evidence>
<dbReference type="SFLD" id="SFLDG01135">
    <property type="entry name" value="C1.5.6:_HAD__Beta-PGM__Phospha"/>
    <property type="match status" value="1"/>
</dbReference>
<organism evidence="1 2">
    <name type="scientific">Bombilactobacillus thymidiniphilus</name>
    <dbReference type="NCBI Taxonomy" id="2923363"/>
    <lineage>
        <taxon>Bacteria</taxon>
        <taxon>Bacillati</taxon>
        <taxon>Bacillota</taxon>
        <taxon>Bacilli</taxon>
        <taxon>Lactobacillales</taxon>
        <taxon>Lactobacillaceae</taxon>
        <taxon>Bombilactobacillus</taxon>
    </lineage>
</organism>
<dbReference type="Proteomes" id="UP000831947">
    <property type="component" value="Chromosome"/>
</dbReference>
<name>A0ABY4PC08_9LACO</name>
<accession>A0ABY4PC08</accession>
<dbReference type="PRINTS" id="PR00413">
    <property type="entry name" value="HADHALOGNASE"/>
</dbReference>
<dbReference type="SFLD" id="SFLDG01129">
    <property type="entry name" value="C1.5:_HAD__Beta-PGM__Phosphata"/>
    <property type="match status" value="1"/>
</dbReference>